<name>A0A0N4Z3S8_PARTI</name>
<dbReference type="AlphaFoldDB" id="A0A0N4Z3S8"/>
<feature type="compositionally biased region" description="Low complexity" evidence="1">
    <location>
        <begin position="162"/>
        <end position="181"/>
    </location>
</feature>
<keyword evidence="2" id="KW-1185">Reference proteome</keyword>
<proteinExistence type="predicted"/>
<evidence type="ECO:0000313" key="2">
    <source>
        <dbReference type="Proteomes" id="UP000038045"/>
    </source>
</evidence>
<feature type="region of interest" description="Disordered" evidence="1">
    <location>
        <begin position="307"/>
        <end position="363"/>
    </location>
</feature>
<feature type="compositionally biased region" description="Basic residues" evidence="1">
    <location>
        <begin position="152"/>
        <end position="161"/>
    </location>
</feature>
<sequence>MPQPRQEPLGIVVGRLFQPPFLGSGSPRCDAASPTTDRSPFRAPRPPEARARSGSPDTAESRRTPSSAPRRRSAGGWCRAGSAPDSRVDGREAGRAACAADTPAPTPPAPTGRGTSGRRRSDKARSWAGPHESRARGTGCSRTHRLQGCGRLSKRRGRGAVRHAPAGRADADAGPAAPHGGPDLRFPVSQQHRRGLSRLRLQRRAGRELVWRGRHQRLHRRPGPTAAGVRAGRRLELFGGDRCAGGGDRAGVRHDAGSLLRREDLHAAEDARHRLHGAGPEGRSPDRLLCLGRTCGRAGHAVVGRRRPGLDGARLSPLLPDAGQWRRTGRRAPSGPQDRRPDDDEPSAGPLGPVHPVAVAVQRDAERRRRLRPWLCGDAGRGPDDDPRIGRRILLGRHVLDQLLHRPCREAAPGLHDPAQPVLHEEGQFGALVLDAETQVDIVDVFQRDERRSRRDRVLTAAALAVIGDVDEAGRVVAHRVAIVDVGGHGPVWRLGHGAAQQGQAGDARGDLGELGVLIGAVQADGQTVLTDPEHRIQRGLDALYLDGAAVDVEVGARLSAGVGHGAAVQHAGDRVGGARRIGRHAQEDALGQVGLQADFIAGGVFVLIGRPQGIGRVLIGLAVVDAAGAIAGAGAGVDQGRALGGEAVAGAGRVAEVVLLEVVRGRRARQCGRVQQIVFLADRLVVVRITQLTAERQLADVVFQRAVDGGRGVFRRRDALGAERAREGRRAGQGVRRQLIADRRRRRAAADAGRGGDHARAGDRVADIHVVLKQDLGARQPLQFAVQGFAGDVDVLIEGLVRHIGRGLAQRVEPGLALGLEHRLGGQVYGRREVLTRAIALGHRRRGDLAPTQIVFGDQHGALDVLVQAVGGVLRNVITRAGIAQRQVGQLARRHDPLVGEGRQVHVLGVDQEFHVPRAVVVAELAAHDVAVGVVVINVALGVVIDAVALPGDLGADAHGDLVIDLLVDDALDAQLAQIVGIGGRKTPGVAERRLGQDDVDGAELGVAAVKGALRAFQNLDAGDVEIVQPLEVASAQGAAADIGAVDEQADAGIGAGGALVPEGWRTLSGECRQGTRGGQDGGDVGDDPQAGAEGGRHGLGQRSGRVHLRRGVHRPAGRRDAVRAYGRHPRSQAGPGRSHAHHGRVHRADRPAADLCTGRGLGAADAGGPALRSGTCGGRAAGRGSGQYGLPDHQRFGFRRGLHGLGLAHRLSGERSVDRHRPADPFQGGRAGRAPEGCAQGGGQASLASVPGGSQPLA</sequence>
<dbReference type="Proteomes" id="UP000038045">
    <property type="component" value="Unplaced"/>
</dbReference>
<feature type="compositionally biased region" description="Basic and acidic residues" evidence="1">
    <location>
        <begin position="1214"/>
        <end position="1225"/>
    </location>
</feature>
<feature type="region of interest" description="Disordered" evidence="1">
    <location>
        <begin position="17"/>
        <end position="196"/>
    </location>
</feature>
<evidence type="ECO:0000313" key="3">
    <source>
        <dbReference type="WBParaSite" id="PTRK_0000157100.1"/>
    </source>
</evidence>
<accession>A0A0N4Z3S8</accession>
<feature type="compositionally biased region" description="Basic residues" evidence="1">
    <location>
        <begin position="1106"/>
        <end position="1118"/>
    </location>
</feature>
<feature type="region of interest" description="Disordered" evidence="1">
    <location>
        <begin position="1070"/>
        <end position="1154"/>
    </location>
</feature>
<feature type="region of interest" description="Disordered" evidence="1">
    <location>
        <begin position="742"/>
        <end position="761"/>
    </location>
</feature>
<organism evidence="2 3">
    <name type="scientific">Parastrongyloides trichosuri</name>
    <name type="common">Possum-specific nematode worm</name>
    <dbReference type="NCBI Taxonomy" id="131310"/>
    <lineage>
        <taxon>Eukaryota</taxon>
        <taxon>Metazoa</taxon>
        <taxon>Ecdysozoa</taxon>
        <taxon>Nematoda</taxon>
        <taxon>Chromadorea</taxon>
        <taxon>Rhabditida</taxon>
        <taxon>Tylenchina</taxon>
        <taxon>Panagrolaimomorpha</taxon>
        <taxon>Strongyloidoidea</taxon>
        <taxon>Strongyloididae</taxon>
        <taxon>Parastrongyloides</taxon>
    </lineage>
</organism>
<feature type="region of interest" description="Disordered" evidence="1">
    <location>
        <begin position="1214"/>
        <end position="1260"/>
    </location>
</feature>
<reference evidence="3" key="1">
    <citation type="submission" date="2017-02" db="UniProtKB">
        <authorList>
            <consortium name="WormBaseParasite"/>
        </authorList>
    </citation>
    <scope>IDENTIFICATION</scope>
</reference>
<protein>
    <submittedName>
        <fullName evidence="3">PPM-type phosphatase domain-containing protein</fullName>
    </submittedName>
</protein>
<dbReference type="WBParaSite" id="PTRK_0000157100.1">
    <property type="protein sequence ID" value="PTRK_0000157100.1"/>
    <property type="gene ID" value="PTRK_0000157100"/>
</dbReference>
<evidence type="ECO:0000256" key="1">
    <source>
        <dbReference type="SAM" id="MobiDB-lite"/>
    </source>
</evidence>